<keyword evidence="1" id="KW-0808">Transferase</keyword>
<name>A0A382B5S2_9ZZZZ</name>
<dbReference type="PANTHER" id="PTHR42880:SF1">
    <property type="entry name" value="ISOPROPYLMALATE_HOMOCITRATE_CITRAMALATE SYNTHASE FAMILY PROTEIN"/>
    <property type="match status" value="1"/>
</dbReference>
<dbReference type="PROSITE" id="PS50991">
    <property type="entry name" value="PYR_CT"/>
    <property type="match status" value="1"/>
</dbReference>
<dbReference type="EMBL" id="UINC01028128">
    <property type="protein sequence ID" value="SVB08567.1"/>
    <property type="molecule type" value="Genomic_DNA"/>
</dbReference>
<dbReference type="SUPFAM" id="SSF51569">
    <property type="entry name" value="Aldolase"/>
    <property type="match status" value="1"/>
</dbReference>
<dbReference type="InterPro" id="IPR013785">
    <property type="entry name" value="Aldolase_TIM"/>
</dbReference>
<dbReference type="GO" id="GO:0019752">
    <property type="term" value="P:carboxylic acid metabolic process"/>
    <property type="evidence" value="ECO:0007669"/>
    <property type="project" value="InterPro"/>
</dbReference>
<evidence type="ECO:0000259" key="2">
    <source>
        <dbReference type="PROSITE" id="PS50991"/>
    </source>
</evidence>
<feature type="domain" description="Pyruvate carboxyltransferase" evidence="2">
    <location>
        <begin position="32"/>
        <end position="285"/>
    </location>
</feature>
<proteinExistence type="predicted"/>
<dbReference type="AlphaFoldDB" id="A0A382B5S2"/>
<organism evidence="3">
    <name type="scientific">marine metagenome</name>
    <dbReference type="NCBI Taxonomy" id="408172"/>
    <lineage>
        <taxon>unclassified sequences</taxon>
        <taxon>metagenomes</taxon>
        <taxon>ecological metagenomes</taxon>
    </lineage>
</organism>
<dbReference type="CDD" id="cd03174">
    <property type="entry name" value="DRE_TIM_metallolyase"/>
    <property type="match status" value="1"/>
</dbReference>
<dbReference type="InterPro" id="IPR000891">
    <property type="entry name" value="PYR_CT"/>
</dbReference>
<sequence>MTDTPWKTENWHTSPWNFAPEVTAEWNFPEKILIHDVTLRDGEQQAGLAFNYDDKIRIAEGLAEAGVHRIEAGMPVVSKDDAKVVQELARRNFGPKIYSFARCMVDDVKRAVDAGVKGVIMEVPASPHLIELGYRWELDRAIDLSIESTKYAHDQGLEVVFFPIDFTRSDLKWVCDLIERVGVEGHMDGLALVDTMGATSIHAMQYFVRTMKARFPDKPLEAHFHMDFGLGIANTIMALSEGVEVVQSTVLGLGERAGNVPMEETVMALLTLYNIDIGIKTEQLKPLADMVAEISGAIVPRNRP</sequence>
<dbReference type="Pfam" id="PF00682">
    <property type="entry name" value="HMGL-like"/>
    <property type="match status" value="1"/>
</dbReference>
<dbReference type="GO" id="GO:0046912">
    <property type="term" value="F:acyltransferase activity, acyl groups converted into alkyl on transfer"/>
    <property type="evidence" value="ECO:0007669"/>
    <property type="project" value="InterPro"/>
</dbReference>
<protein>
    <recommendedName>
        <fullName evidence="2">Pyruvate carboxyltransferase domain-containing protein</fullName>
    </recommendedName>
</protein>
<accession>A0A382B5S2</accession>
<evidence type="ECO:0000313" key="3">
    <source>
        <dbReference type="EMBL" id="SVB08567.1"/>
    </source>
</evidence>
<reference evidence="3" key="1">
    <citation type="submission" date="2018-05" db="EMBL/GenBank/DDBJ databases">
        <authorList>
            <person name="Lanie J.A."/>
            <person name="Ng W.-L."/>
            <person name="Kazmierczak K.M."/>
            <person name="Andrzejewski T.M."/>
            <person name="Davidsen T.M."/>
            <person name="Wayne K.J."/>
            <person name="Tettelin H."/>
            <person name="Glass J.I."/>
            <person name="Rusch D."/>
            <person name="Podicherti R."/>
            <person name="Tsui H.-C.T."/>
            <person name="Winkler M.E."/>
        </authorList>
    </citation>
    <scope>NUCLEOTIDE SEQUENCE</scope>
</reference>
<dbReference type="InterPro" id="IPR002034">
    <property type="entry name" value="AIPM/Hcit_synth_CS"/>
</dbReference>
<dbReference type="PANTHER" id="PTHR42880">
    <property type="entry name" value="HOMOCITRATE SYNTHASE"/>
    <property type="match status" value="1"/>
</dbReference>
<dbReference type="PROSITE" id="PS00815">
    <property type="entry name" value="AIPM_HOMOCIT_SYNTH_1"/>
    <property type="match status" value="1"/>
</dbReference>
<evidence type="ECO:0000256" key="1">
    <source>
        <dbReference type="ARBA" id="ARBA00022679"/>
    </source>
</evidence>
<feature type="non-terminal residue" evidence="3">
    <location>
        <position position="304"/>
    </location>
</feature>
<dbReference type="Gene3D" id="3.20.20.70">
    <property type="entry name" value="Aldolase class I"/>
    <property type="match status" value="1"/>
</dbReference>
<gene>
    <name evidence="3" type="ORF">METZ01_LOCUS161421</name>
</gene>